<reference evidence="2" key="1">
    <citation type="submission" date="2019-08" db="EMBL/GenBank/DDBJ databases">
        <authorList>
            <person name="Kucharzyk K."/>
            <person name="Murdoch R.W."/>
            <person name="Higgins S."/>
            <person name="Loffler F."/>
        </authorList>
    </citation>
    <scope>NUCLEOTIDE SEQUENCE</scope>
</reference>
<dbReference type="AlphaFoldDB" id="A0A644THM0"/>
<keyword evidence="1" id="KW-0472">Membrane</keyword>
<evidence type="ECO:0000313" key="2">
    <source>
        <dbReference type="EMBL" id="MPL66380.1"/>
    </source>
</evidence>
<accession>A0A644THM0</accession>
<evidence type="ECO:0000256" key="1">
    <source>
        <dbReference type="SAM" id="Phobius"/>
    </source>
</evidence>
<comment type="caution">
    <text evidence="2">The sequence shown here is derived from an EMBL/GenBank/DDBJ whole genome shotgun (WGS) entry which is preliminary data.</text>
</comment>
<protein>
    <submittedName>
        <fullName evidence="2">Uncharacterized protein</fullName>
    </submittedName>
</protein>
<keyword evidence="1" id="KW-0812">Transmembrane</keyword>
<proteinExistence type="predicted"/>
<feature type="transmembrane region" description="Helical" evidence="1">
    <location>
        <begin position="31"/>
        <end position="56"/>
    </location>
</feature>
<name>A0A644THM0_9ZZZZ</name>
<feature type="transmembrane region" description="Helical" evidence="1">
    <location>
        <begin position="133"/>
        <end position="157"/>
    </location>
</feature>
<dbReference type="EMBL" id="VSSQ01000032">
    <property type="protein sequence ID" value="MPL66380.1"/>
    <property type="molecule type" value="Genomic_DNA"/>
</dbReference>
<sequence length="164" mass="16488">MVEPLGLPTGRFALGTTLPALADLGDFAGEALAFTVLATIFWAALALGAGFATALTGFLTDLAAVPLTAFLAAPTFFAAVLGAVLEASLAAEFFLVFRAVSLTALVAGLPLPLEAEAAATLEARLELALAADLGPAFTGFLAAAFVSESSITAWAAARRAMGTL</sequence>
<gene>
    <name evidence="2" type="ORF">SDC9_12053</name>
</gene>
<feature type="transmembrane region" description="Helical" evidence="1">
    <location>
        <begin position="93"/>
        <end position="113"/>
    </location>
</feature>
<organism evidence="2">
    <name type="scientific">bioreactor metagenome</name>
    <dbReference type="NCBI Taxonomy" id="1076179"/>
    <lineage>
        <taxon>unclassified sequences</taxon>
        <taxon>metagenomes</taxon>
        <taxon>ecological metagenomes</taxon>
    </lineage>
</organism>
<keyword evidence="1" id="KW-1133">Transmembrane helix</keyword>
<feature type="transmembrane region" description="Helical" evidence="1">
    <location>
        <begin position="62"/>
        <end position="81"/>
    </location>
</feature>